<dbReference type="KEGG" id="ttn:TTX_1148"/>
<dbReference type="PaxDb" id="768679-TTX_1148"/>
<organism evidence="1 2">
    <name type="scientific">Thermoproteus tenax (strain ATCC 35583 / DSM 2078 / JCM 9277 / NBRC 100435 / Kra 1)</name>
    <dbReference type="NCBI Taxonomy" id="768679"/>
    <lineage>
        <taxon>Archaea</taxon>
        <taxon>Thermoproteota</taxon>
        <taxon>Thermoprotei</taxon>
        <taxon>Thermoproteales</taxon>
        <taxon>Thermoproteaceae</taxon>
        <taxon>Thermoproteus</taxon>
    </lineage>
</organism>
<protein>
    <submittedName>
        <fullName evidence="1">Uncharacterized protein</fullName>
    </submittedName>
</protein>
<evidence type="ECO:0000313" key="2">
    <source>
        <dbReference type="Proteomes" id="UP000002654"/>
    </source>
</evidence>
<dbReference type="AlphaFoldDB" id="G4RJP3"/>
<dbReference type="STRING" id="768679.TTX_1148"/>
<sequence length="71" mass="7670">MDTVELPGCPNGSLLAASYLLSRRPHKAAFLVPDRDCVAVLKYVLPLLGYSVRVEERGGAWLVEASAVEKA</sequence>
<keyword evidence="2" id="KW-1185">Reference proteome</keyword>
<name>G4RJP3_THETK</name>
<dbReference type="GeneID" id="11262033"/>
<gene>
    <name evidence="1" type="ordered locus">TTX_1148</name>
</gene>
<dbReference type="Proteomes" id="UP000002654">
    <property type="component" value="Chromosome"/>
</dbReference>
<proteinExistence type="predicted"/>
<dbReference type="PATRIC" id="fig|768679.9.peg.1158"/>
<dbReference type="eggNOG" id="arCOG02073">
    <property type="taxonomic scope" value="Archaea"/>
</dbReference>
<accession>G4RJP3</accession>
<dbReference type="RefSeq" id="WP_014127043.1">
    <property type="nucleotide sequence ID" value="NC_016070.1"/>
</dbReference>
<evidence type="ECO:0000313" key="1">
    <source>
        <dbReference type="EMBL" id="CCC81788.1"/>
    </source>
</evidence>
<dbReference type="EMBL" id="FN869859">
    <property type="protein sequence ID" value="CCC81788.1"/>
    <property type="molecule type" value="Genomic_DNA"/>
</dbReference>
<dbReference type="HOGENOM" id="CLU_193461_0_0_2"/>
<reference evidence="1 2" key="1">
    <citation type="journal article" date="2011" name="PLoS ONE">
        <title>The complete genome sequence of Thermoproteus tenax: a physiologically versatile member of the Crenarchaeota.</title>
        <authorList>
            <person name="Siebers B."/>
            <person name="Zaparty M."/>
            <person name="Raddatz G."/>
            <person name="Tjaden B."/>
            <person name="Albers S.V."/>
            <person name="Bell S.D."/>
            <person name="Blombach F."/>
            <person name="Kletzin A."/>
            <person name="Kyrpides N."/>
            <person name="Lanz C."/>
            <person name="Plagens A."/>
            <person name="Rampp M."/>
            <person name="Rosinus A."/>
            <person name="von Jan M."/>
            <person name="Makarova K.S."/>
            <person name="Klenk H.P."/>
            <person name="Schuster S.C."/>
            <person name="Hensel R."/>
        </authorList>
    </citation>
    <scope>NUCLEOTIDE SEQUENCE [LARGE SCALE GENOMIC DNA]</scope>
    <source>
        <strain evidence="2">ATCC 35583 / DSM 2078 / JCM 9277 / NBRC 100435 / Kra 1</strain>
    </source>
</reference>